<evidence type="ECO:0000313" key="1">
    <source>
        <dbReference type="EMBL" id="MFD2556567.1"/>
    </source>
</evidence>
<reference evidence="2" key="1">
    <citation type="journal article" date="2019" name="Int. J. Syst. Evol. Microbiol.">
        <title>The Global Catalogue of Microorganisms (GCM) 10K type strain sequencing project: providing services to taxonomists for standard genome sequencing and annotation.</title>
        <authorList>
            <consortium name="The Broad Institute Genomics Platform"/>
            <consortium name="The Broad Institute Genome Sequencing Center for Infectious Disease"/>
            <person name="Wu L."/>
            <person name="Ma J."/>
        </authorList>
    </citation>
    <scope>NUCLEOTIDE SEQUENCE [LARGE SCALE GENOMIC DNA]</scope>
    <source>
        <strain evidence="2">KCTC 52298</strain>
    </source>
</reference>
<name>A0ABW5L670_9SPHI</name>
<dbReference type="EMBL" id="JBHULD010000018">
    <property type="protein sequence ID" value="MFD2556567.1"/>
    <property type="molecule type" value="Genomic_DNA"/>
</dbReference>
<protein>
    <recommendedName>
        <fullName evidence="3">TetR/AcrR family transcriptional regulator</fullName>
    </recommendedName>
</protein>
<evidence type="ECO:0008006" key="3">
    <source>
        <dbReference type="Google" id="ProtNLM"/>
    </source>
</evidence>
<evidence type="ECO:0000313" key="2">
    <source>
        <dbReference type="Proteomes" id="UP001597440"/>
    </source>
</evidence>
<sequence length="136" mass="16091">MSKEADFIRNALVESKAYVLDVGFKSLKLEELLLRIACSKTKFYAYFGTVNGLLIMVLKEEYRQMSLFIRSSMNEELRKDLCTHNIIKIRDMFLDKSILLTRYFNERNIMNQRFFALKKAVSNFESDVFNDCLKRC</sequence>
<gene>
    <name evidence="1" type="ORF">ACFSQW_19390</name>
</gene>
<dbReference type="Proteomes" id="UP001597440">
    <property type="component" value="Unassembled WGS sequence"/>
</dbReference>
<proteinExistence type="predicted"/>
<dbReference type="SUPFAM" id="SSF46689">
    <property type="entry name" value="Homeodomain-like"/>
    <property type="match status" value="1"/>
</dbReference>
<organism evidence="1 2">
    <name type="scientific">Sphingobacterium tabacisoli</name>
    <dbReference type="NCBI Taxonomy" id="2044855"/>
    <lineage>
        <taxon>Bacteria</taxon>
        <taxon>Pseudomonadati</taxon>
        <taxon>Bacteroidota</taxon>
        <taxon>Sphingobacteriia</taxon>
        <taxon>Sphingobacteriales</taxon>
        <taxon>Sphingobacteriaceae</taxon>
        <taxon>Sphingobacterium</taxon>
    </lineage>
</organism>
<comment type="caution">
    <text evidence="1">The sequence shown here is derived from an EMBL/GenBank/DDBJ whole genome shotgun (WGS) entry which is preliminary data.</text>
</comment>
<dbReference type="RefSeq" id="WP_210352376.1">
    <property type="nucleotide sequence ID" value="NZ_JAEQMU010000001.1"/>
</dbReference>
<dbReference type="InterPro" id="IPR009057">
    <property type="entry name" value="Homeodomain-like_sf"/>
</dbReference>
<keyword evidence="2" id="KW-1185">Reference proteome</keyword>
<accession>A0ABW5L670</accession>